<keyword evidence="2" id="KW-1185">Reference proteome</keyword>
<evidence type="ECO:0000313" key="1">
    <source>
        <dbReference type="EMBL" id="QRC97952.1"/>
    </source>
</evidence>
<proteinExistence type="predicted"/>
<accession>A0A7U2F3E4</accession>
<evidence type="ECO:0000313" key="2">
    <source>
        <dbReference type="Proteomes" id="UP000663193"/>
    </source>
</evidence>
<sequence length="48" mass="5556">MHIDSLHLLSYRSGAVRCDMGWSARDCRNEGSHMSHFYFRRAIGIVLC</sequence>
<gene>
    <name evidence="1" type="ORF">JI435_411290</name>
</gene>
<dbReference type="Proteomes" id="UP000663193">
    <property type="component" value="Chromosome 8"/>
</dbReference>
<dbReference type="AlphaFoldDB" id="A0A7U2F3E4"/>
<protein>
    <submittedName>
        <fullName evidence="1">Uncharacterized protein</fullName>
    </submittedName>
</protein>
<reference evidence="2" key="1">
    <citation type="journal article" date="2021" name="BMC Genomics">
        <title>Chromosome-level genome assembly and manually-curated proteome of model necrotroph Parastagonospora nodorum Sn15 reveals a genome-wide trove of candidate effector homologs, and redundancy of virulence-related functions within an accessory chromosome.</title>
        <authorList>
            <person name="Bertazzoni S."/>
            <person name="Jones D.A.B."/>
            <person name="Phan H.T."/>
            <person name="Tan K.-C."/>
            <person name="Hane J.K."/>
        </authorList>
    </citation>
    <scope>NUCLEOTIDE SEQUENCE [LARGE SCALE GENOMIC DNA]</scope>
    <source>
        <strain evidence="2">SN15 / ATCC MYA-4574 / FGSC 10173)</strain>
    </source>
</reference>
<dbReference type="VEuPathDB" id="FungiDB:JI435_411290"/>
<dbReference type="EMBL" id="CP069030">
    <property type="protein sequence ID" value="QRC97952.1"/>
    <property type="molecule type" value="Genomic_DNA"/>
</dbReference>
<organism evidence="1 2">
    <name type="scientific">Phaeosphaeria nodorum (strain SN15 / ATCC MYA-4574 / FGSC 10173)</name>
    <name type="common">Glume blotch fungus</name>
    <name type="synonym">Parastagonospora nodorum</name>
    <dbReference type="NCBI Taxonomy" id="321614"/>
    <lineage>
        <taxon>Eukaryota</taxon>
        <taxon>Fungi</taxon>
        <taxon>Dikarya</taxon>
        <taxon>Ascomycota</taxon>
        <taxon>Pezizomycotina</taxon>
        <taxon>Dothideomycetes</taxon>
        <taxon>Pleosporomycetidae</taxon>
        <taxon>Pleosporales</taxon>
        <taxon>Pleosporineae</taxon>
        <taxon>Phaeosphaeriaceae</taxon>
        <taxon>Parastagonospora</taxon>
    </lineage>
</organism>
<name>A0A7U2F3E4_PHANO</name>